<evidence type="ECO:0000256" key="1">
    <source>
        <dbReference type="SAM" id="MobiDB-lite"/>
    </source>
</evidence>
<feature type="compositionally biased region" description="Polar residues" evidence="1">
    <location>
        <begin position="293"/>
        <end position="311"/>
    </location>
</feature>
<protein>
    <recommendedName>
        <fullName evidence="4">PPPDE domain-containing protein</fullName>
    </recommendedName>
</protein>
<keyword evidence="3" id="KW-1185">Reference proteome</keyword>
<proteinExistence type="predicted"/>
<name>A0A9P8LID1_9PEZI</name>
<gene>
    <name evidence="2" type="ORF">GP486_000625</name>
</gene>
<dbReference type="Proteomes" id="UP000750711">
    <property type="component" value="Unassembled WGS sequence"/>
</dbReference>
<organism evidence="2 3">
    <name type="scientific">Trichoglossum hirsutum</name>
    <dbReference type="NCBI Taxonomy" id="265104"/>
    <lineage>
        <taxon>Eukaryota</taxon>
        <taxon>Fungi</taxon>
        <taxon>Dikarya</taxon>
        <taxon>Ascomycota</taxon>
        <taxon>Pezizomycotina</taxon>
        <taxon>Geoglossomycetes</taxon>
        <taxon>Geoglossales</taxon>
        <taxon>Geoglossaceae</taxon>
        <taxon>Trichoglossum</taxon>
    </lineage>
</organism>
<sequence length="332" mass="37753">MSREIQLLICPIPAFQILGFDHLSGPNHVLPFRRFQHWAIRVGDIVYEVAEIPPRFRSAEDSGEEKFECSHLPFDEWNNRCRPSKVEILKLGLTNLSDAQLRLKADLVWEFFHMRDYALLSRNCHSFAVLFDRLIRVRDEMMTLAERKTWKPFPKEFSIHTIGNAFDNSMGVLSFVGGAVETVLEKDEASITRLASNSASLVESLFEDNEASKRTTKWIEALKEEARGKPLDEIDDLRPLLLRTQRKMAGESFGLGLEGFGIRAMKVTRKKAVERGLKKFMMKVIQPRAAVPPTQNRDTTSMSDTNPEPTSALLQEPKMFCTHTGESVLGVS</sequence>
<feature type="region of interest" description="Disordered" evidence="1">
    <location>
        <begin position="289"/>
        <end position="311"/>
    </location>
</feature>
<evidence type="ECO:0008006" key="4">
    <source>
        <dbReference type="Google" id="ProtNLM"/>
    </source>
</evidence>
<dbReference type="AlphaFoldDB" id="A0A9P8LID1"/>
<evidence type="ECO:0000313" key="2">
    <source>
        <dbReference type="EMBL" id="KAH0565979.1"/>
    </source>
</evidence>
<dbReference type="EMBL" id="JAGHQM010000045">
    <property type="protein sequence ID" value="KAH0565979.1"/>
    <property type="molecule type" value="Genomic_DNA"/>
</dbReference>
<accession>A0A9P8LID1</accession>
<evidence type="ECO:0000313" key="3">
    <source>
        <dbReference type="Proteomes" id="UP000750711"/>
    </source>
</evidence>
<comment type="caution">
    <text evidence="2">The sequence shown here is derived from an EMBL/GenBank/DDBJ whole genome shotgun (WGS) entry which is preliminary data.</text>
</comment>
<reference evidence="2" key="1">
    <citation type="submission" date="2021-03" db="EMBL/GenBank/DDBJ databases">
        <title>Comparative genomics and phylogenomic investigation of the class Geoglossomycetes provide insights into ecological specialization and systematics.</title>
        <authorList>
            <person name="Melie T."/>
            <person name="Pirro S."/>
            <person name="Miller A.N."/>
            <person name="Quandt A."/>
        </authorList>
    </citation>
    <scope>NUCLEOTIDE SEQUENCE</scope>
    <source>
        <strain evidence="2">CAQ_001_2017</strain>
    </source>
</reference>